<evidence type="ECO:0000313" key="3">
    <source>
        <dbReference type="EMBL" id="TWH82529.1"/>
    </source>
</evidence>
<gene>
    <name evidence="3" type="ORF">LY60_00829</name>
</gene>
<sequence length="489" mass="52617">MKFLKCVLCLTLASVLLCNNPTYAATSSYQNTNINGININYINIQMNSNIKTVVLNAGNQMNSSDSLENMAKSSGAFAAINGTYFEAYNGTPVPWGTIIKNGKIIHISNGGSVAGITSGGKLIIDRLSFDFEVYINGKFRSIPWRINHPSTEADAITIFTPEYGSTVKLQPGAKAAIVKNGNVTEISSTDFIVPSGGFAVVYNQSVVYLLDERFKTGDEVYYKAIIKTTFTNAEDWNDVVSALGAGPSLIINGNITADGPAEGFFEAKINTNSAARSFIGTKSDGTITIGNMGSATVKSAAETLKQMGFVNAMCLDGGGSVALYYPASNVSTSGRKINNGLAFVEEKITGITAVPTSSKVLLDGNDVSIEAYNIDNNNYFKLRDIAKILDGSEKSFNVEWDNSKNAINIVKNKKYSAVGMELASSNEKRNKSAVKSSSEVYLNGEKITLTAYNIDGNNYFKLRDIAGTLDFEVMWDAVQNAVIIDTTIE</sequence>
<name>A0A562JH58_9FIRM</name>
<protein>
    <submittedName>
        <fullName evidence="3">Copper amine oxidase-like protein</fullName>
    </submittedName>
</protein>
<dbReference type="Pfam" id="PF09992">
    <property type="entry name" value="NAGPA"/>
    <property type="match status" value="1"/>
</dbReference>
<accession>A0A562JH58</accession>
<comment type="caution">
    <text evidence="3">The sequence shown here is derived from an EMBL/GenBank/DDBJ whole genome shotgun (WGS) entry which is preliminary data.</text>
</comment>
<dbReference type="OrthoDB" id="1864213at2"/>
<keyword evidence="4" id="KW-1185">Reference proteome</keyword>
<feature type="signal peptide" evidence="1">
    <location>
        <begin position="1"/>
        <end position="24"/>
    </location>
</feature>
<proteinExistence type="predicted"/>
<feature type="domain" description="Phosphodiester glycosidase" evidence="2">
    <location>
        <begin position="175"/>
        <end position="343"/>
    </location>
</feature>
<dbReference type="PANTHER" id="PTHR40446:SF2">
    <property type="entry name" value="N-ACETYLGLUCOSAMINE-1-PHOSPHODIESTER ALPHA-N-ACETYLGLUCOSAMINIDASE"/>
    <property type="match status" value="1"/>
</dbReference>
<organism evidence="3 4">
    <name type="scientific">Sedimentibacter saalensis</name>
    <dbReference type="NCBI Taxonomy" id="130788"/>
    <lineage>
        <taxon>Bacteria</taxon>
        <taxon>Bacillati</taxon>
        <taxon>Bacillota</taxon>
        <taxon>Tissierellia</taxon>
        <taxon>Sedimentibacter</taxon>
    </lineage>
</organism>
<dbReference type="AlphaFoldDB" id="A0A562JH58"/>
<dbReference type="Proteomes" id="UP000315343">
    <property type="component" value="Unassembled WGS sequence"/>
</dbReference>
<reference evidence="3 4" key="1">
    <citation type="submission" date="2019-07" db="EMBL/GenBank/DDBJ databases">
        <title>Genomic Encyclopedia of Type Strains, Phase I: the one thousand microbial genomes (KMG-I) project.</title>
        <authorList>
            <person name="Kyrpides N."/>
        </authorList>
    </citation>
    <scope>NUCLEOTIDE SEQUENCE [LARGE SCALE GENOMIC DNA]</scope>
    <source>
        <strain evidence="3 4">DSM 13558</strain>
    </source>
</reference>
<dbReference type="PANTHER" id="PTHR40446">
    <property type="entry name" value="N-ACETYLGLUCOSAMINE-1-PHOSPHODIESTER ALPHA-N-ACETYLGLUCOSAMINIDASE"/>
    <property type="match status" value="1"/>
</dbReference>
<evidence type="ECO:0000256" key="1">
    <source>
        <dbReference type="SAM" id="SignalP"/>
    </source>
</evidence>
<evidence type="ECO:0000259" key="2">
    <source>
        <dbReference type="Pfam" id="PF09992"/>
    </source>
</evidence>
<dbReference type="EMBL" id="VLKH01000002">
    <property type="protein sequence ID" value="TWH82529.1"/>
    <property type="molecule type" value="Genomic_DNA"/>
</dbReference>
<keyword evidence="1" id="KW-0732">Signal</keyword>
<feature type="chain" id="PRO_5021866261" evidence="1">
    <location>
        <begin position="25"/>
        <end position="489"/>
    </location>
</feature>
<dbReference type="InterPro" id="IPR018711">
    <property type="entry name" value="NAGPA"/>
</dbReference>
<evidence type="ECO:0000313" key="4">
    <source>
        <dbReference type="Proteomes" id="UP000315343"/>
    </source>
</evidence>
<dbReference type="RefSeq" id="WP_145080332.1">
    <property type="nucleotide sequence ID" value="NZ_VLKH01000002.1"/>
</dbReference>